<dbReference type="EC" id="2.7.7.-" evidence="3"/>
<organism evidence="3 4">
    <name type="scientific">Mytilus edulis</name>
    <name type="common">Blue mussel</name>
    <dbReference type="NCBI Taxonomy" id="6550"/>
    <lineage>
        <taxon>Eukaryota</taxon>
        <taxon>Metazoa</taxon>
        <taxon>Spiralia</taxon>
        <taxon>Lophotrochozoa</taxon>
        <taxon>Mollusca</taxon>
        <taxon>Bivalvia</taxon>
        <taxon>Autobranchia</taxon>
        <taxon>Pteriomorphia</taxon>
        <taxon>Mytilida</taxon>
        <taxon>Mytiloidea</taxon>
        <taxon>Mytilidae</taxon>
        <taxon>Mytilinae</taxon>
        <taxon>Mytilus</taxon>
    </lineage>
</organism>
<dbReference type="GO" id="GO:0016779">
    <property type="term" value="F:nucleotidyltransferase activity"/>
    <property type="evidence" value="ECO:0007669"/>
    <property type="project" value="UniProtKB-KW"/>
</dbReference>
<keyword evidence="4" id="KW-1185">Reference proteome</keyword>
<dbReference type="EMBL" id="CAJPWZ010001349">
    <property type="protein sequence ID" value="CAG2213377.1"/>
    <property type="molecule type" value="Genomic_DNA"/>
</dbReference>
<dbReference type="InterPro" id="IPR048365">
    <property type="entry name" value="TNP-like_RNaseH_N"/>
</dbReference>
<name>A0A8S3RUM9_MYTED</name>
<feature type="domain" description="Transposable element P transposase-like RNase H" evidence="1">
    <location>
        <begin position="21"/>
        <end position="150"/>
    </location>
</feature>
<evidence type="ECO:0000259" key="2">
    <source>
        <dbReference type="Pfam" id="PF21788"/>
    </source>
</evidence>
<evidence type="ECO:0000259" key="1">
    <source>
        <dbReference type="Pfam" id="PF21787"/>
    </source>
</evidence>
<sequence>MNLPSDKLLNLYRKFDKQTSGWCYQNIETMSKNFDQSGKHLENKIGMLIFDEMKIKEGLVWSAETNKLLGFTDIETAEGDEIATNIIQFFFKSLFSDFAYPCAYLAVKNLTGAQVYYAFWEGIYLLHRFGFTILLSICDGASENRNFIKSCAESFPGYPKAQHLCINPVNGGPIFFMSDPPHLIKKLRNNIHSSGHKECHKRTVKLEGKEIIWEHFVSVFKRECKRVLPITKLNADAIYLNNFSKMRVNLAVHTLSNAVAKEMEENENEVTKATQKYIKVSSRIFEILNSEEPVKEETDPE</sequence>
<accession>A0A8S3RUM9</accession>
<gene>
    <name evidence="3" type="ORF">MEDL_27260</name>
</gene>
<reference evidence="3" key="1">
    <citation type="submission" date="2021-03" db="EMBL/GenBank/DDBJ databases">
        <authorList>
            <person name="Bekaert M."/>
        </authorList>
    </citation>
    <scope>NUCLEOTIDE SEQUENCE</scope>
</reference>
<dbReference type="Proteomes" id="UP000683360">
    <property type="component" value="Unassembled WGS sequence"/>
</dbReference>
<dbReference type="AlphaFoldDB" id="A0A8S3RUM9"/>
<proteinExistence type="predicted"/>
<evidence type="ECO:0000313" key="3">
    <source>
        <dbReference type="EMBL" id="CAG2213377.1"/>
    </source>
</evidence>
<dbReference type="Pfam" id="PF21788">
    <property type="entry name" value="TNP-like_GBD"/>
    <property type="match status" value="1"/>
</dbReference>
<keyword evidence="3" id="KW-0808">Transferase</keyword>
<comment type="caution">
    <text evidence="3">The sequence shown here is derived from an EMBL/GenBank/DDBJ whole genome shotgun (WGS) entry which is preliminary data.</text>
</comment>
<dbReference type="OrthoDB" id="6141124at2759"/>
<dbReference type="InterPro" id="IPR048366">
    <property type="entry name" value="TNP-like_GBD"/>
</dbReference>
<protein>
    <submittedName>
        <fullName evidence="3">THAP9</fullName>
        <ecNumber evidence="3">2.7.7.-</ecNumber>
    </submittedName>
</protein>
<keyword evidence="3" id="KW-0548">Nucleotidyltransferase</keyword>
<dbReference type="Pfam" id="PF21787">
    <property type="entry name" value="TNP-like_RNaseH_N"/>
    <property type="match status" value="1"/>
</dbReference>
<evidence type="ECO:0000313" key="4">
    <source>
        <dbReference type="Proteomes" id="UP000683360"/>
    </source>
</evidence>
<feature type="domain" description="Transposable element P transposase-like GTP-binding insertion" evidence="2">
    <location>
        <begin position="182"/>
        <end position="296"/>
    </location>
</feature>